<dbReference type="AlphaFoldDB" id="A0A5J4TN37"/>
<feature type="non-terminal residue" evidence="2">
    <location>
        <position position="221"/>
    </location>
</feature>
<sequence>MQPGGGVSKKTSVSKQKASLKAPTRPYTPRDDTRTLIKGSDYIRPESGRPPVITQLSARPPSQTAITPLPLPGTTGSKLGIAVPKTPPAGGRLPALPSTSPNDSQQQKRNKHAPVIQPHPGKPQPVLITGGEKQQISPPQQRSITQNQTQQLQQPQKPQQQINKQQQIKSHSHLNEGKEPEVDKKLGIPATQEGQVLFNELFSDTTVYNPLVNLKALTSDS</sequence>
<feature type="compositionally biased region" description="Polar residues" evidence="1">
    <location>
        <begin position="97"/>
        <end position="107"/>
    </location>
</feature>
<reference evidence="2 3" key="1">
    <citation type="submission" date="2019-03" db="EMBL/GenBank/DDBJ databases">
        <title>Single cell metagenomics reveals metabolic interactions within the superorganism composed of flagellate Streblomastix strix and complex community of Bacteroidetes bacteria on its surface.</title>
        <authorList>
            <person name="Treitli S.C."/>
            <person name="Kolisko M."/>
            <person name="Husnik F."/>
            <person name="Keeling P."/>
            <person name="Hampl V."/>
        </authorList>
    </citation>
    <scope>NUCLEOTIDE SEQUENCE [LARGE SCALE GENOMIC DNA]</scope>
    <source>
        <strain evidence="2">ST1C</strain>
    </source>
</reference>
<proteinExistence type="predicted"/>
<evidence type="ECO:0000313" key="3">
    <source>
        <dbReference type="Proteomes" id="UP000324800"/>
    </source>
</evidence>
<name>A0A5J4TN37_9EUKA</name>
<dbReference type="Proteomes" id="UP000324800">
    <property type="component" value="Unassembled WGS sequence"/>
</dbReference>
<dbReference type="EMBL" id="SNRW01029296">
    <property type="protein sequence ID" value="KAA6358831.1"/>
    <property type="molecule type" value="Genomic_DNA"/>
</dbReference>
<feature type="compositionally biased region" description="Basic and acidic residues" evidence="1">
    <location>
        <begin position="28"/>
        <end position="47"/>
    </location>
</feature>
<evidence type="ECO:0000256" key="1">
    <source>
        <dbReference type="SAM" id="MobiDB-lite"/>
    </source>
</evidence>
<accession>A0A5J4TN37</accession>
<feature type="compositionally biased region" description="Polar residues" evidence="1">
    <location>
        <begin position="54"/>
        <end position="66"/>
    </location>
</feature>
<gene>
    <name evidence="2" type="ORF">EZS28_045641</name>
</gene>
<comment type="caution">
    <text evidence="2">The sequence shown here is derived from an EMBL/GenBank/DDBJ whole genome shotgun (WGS) entry which is preliminary data.</text>
</comment>
<evidence type="ECO:0000313" key="2">
    <source>
        <dbReference type="EMBL" id="KAA6358831.1"/>
    </source>
</evidence>
<organism evidence="2 3">
    <name type="scientific">Streblomastix strix</name>
    <dbReference type="NCBI Taxonomy" id="222440"/>
    <lineage>
        <taxon>Eukaryota</taxon>
        <taxon>Metamonada</taxon>
        <taxon>Preaxostyla</taxon>
        <taxon>Oxymonadida</taxon>
        <taxon>Streblomastigidae</taxon>
        <taxon>Streblomastix</taxon>
    </lineage>
</organism>
<protein>
    <submittedName>
        <fullName evidence="2">Uncharacterized protein</fullName>
    </submittedName>
</protein>
<feature type="compositionally biased region" description="Basic and acidic residues" evidence="1">
    <location>
        <begin position="173"/>
        <end position="186"/>
    </location>
</feature>
<feature type="region of interest" description="Disordered" evidence="1">
    <location>
        <begin position="1"/>
        <end position="188"/>
    </location>
</feature>
<feature type="compositionally biased region" description="Low complexity" evidence="1">
    <location>
        <begin position="139"/>
        <end position="169"/>
    </location>
</feature>